<dbReference type="SUPFAM" id="SSF49854">
    <property type="entry name" value="Spermadhesin, CUB domain"/>
    <property type="match status" value="1"/>
</dbReference>
<proteinExistence type="predicted"/>
<reference evidence="5 6" key="1">
    <citation type="submission" date="2019-07" db="EMBL/GenBank/DDBJ databases">
        <title>Annotation for the trematode Paragonimus westermani.</title>
        <authorList>
            <person name="Choi Y.-J."/>
        </authorList>
    </citation>
    <scope>NUCLEOTIDE SEQUENCE [LARGE SCALE GENOMIC DNA]</scope>
    <source>
        <strain evidence="5">180907_Pwestermani</strain>
    </source>
</reference>
<dbReference type="Proteomes" id="UP000699462">
    <property type="component" value="Unassembled WGS sequence"/>
</dbReference>
<dbReference type="PROSITE" id="PS01180">
    <property type="entry name" value="CUB"/>
    <property type="match status" value="1"/>
</dbReference>
<dbReference type="InterPro" id="IPR000859">
    <property type="entry name" value="CUB_dom"/>
</dbReference>
<dbReference type="GO" id="GO:0005615">
    <property type="term" value="C:extracellular space"/>
    <property type="evidence" value="ECO:0007669"/>
    <property type="project" value="TreeGrafter"/>
</dbReference>
<dbReference type="GO" id="GO:0004252">
    <property type="term" value="F:serine-type endopeptidase activity"/>
    <property type="evidence" value="ECO:0007669"/>
    <property type="project" value="TreeGrafter"/>
</dbReference>
<evidence type="ECO:0000259" key="4">
    <source>
        <dbReference type="PROSITE" id="PS01180"/>
    </source>
</evidence>
<feature type="chain" id="PRO_5035794965" description="CUB domain-containing protein" evidence="3">
    <location>
        <begin position="27"/>
        <end position="186"/>
    </location>
</feature>
<keyword evidence="3" id="KW-0732">Signal</keyword>
<dbReference type="Pfam" id="PF00431">
    <property type="entry name" value="CUB"/>
    <property type="match status" value="1"/>
</dbReference>
<keyword evidence="6" id="KW-1185">Reference proteome</keyword>
<evidence type="ECO:0000256" key="1">
    <source>
        <dbReference type="ARBA" id="ARBA00023157"/>
    </source>
</evidence>
<evidence type="ECO:0000313" key="6">
    <source>
        <dbReference type="Proteomes" id="UP000699462"/>
    </source>
</evidence>
<protein>
    <recommendedName>
        <fullName evidence="4">CUB domain-containing protein</fullName>
    </recommendedName>
</protein>
<evidence type="ECO:0000256" key="3">
    <source>
        <dbReference type="SAM" id="SignalP"/>
    </source>
</evidence>
<feature type="domain" description="CUB" evidence="4">
    <location>
        <begin position="15"/>
        <end position="142"/>
    </location>
</feature>
<dbReference type="OrthoDB" id="6160260at2759"/>
<dbReference type="Gene3D" id="2.60.120.290">
    <property type="entry name" value="Spermadhesin, CUB domain"/>
    <property type="match status" value="1"/>
</dbReference>
<comment type="caution">
    <text evidence="5">The sequence shown here is derived from an EMBL/GenBank/DDBJ whole genome shotgun (WGS) entry which is preliminary data.</text>
</comment>
<dbReference type="PANTHER" id="PTHR24255:SF31">
    <property type="entry name" value="CUBILIN-LIKE PROTEIN"/>
    <property type="match status" value="1"/>
</dbReference>
<evidence type="ECO:0000256" key="2">
    <source>
        <dbReference type="PROSITE-ProRule" id="PRU00059"/>
    </source>
</evidence>
<name>A0A8T0D6G6_9TREM</name>
<sequence>MMKAMWKYATLLIVLGSLIIVNIVPTKQNQAKCVQVVQDGNITSAGYPHHPEPDKFCYWKIPADRGERIVLRFSDFQIGQSYILLVVEEYTCTSQVVALGNKGSGNAPRHRSVSFRSKEMSVLFITNDEGMGNGFHAEITRGKFGVHLQLKDLVILQTKVNKCRLQCFHIICRYPTLPGVRSTKTN</sequence>
<dbReference type="InterPro" id="IPR035914">
    <property type="entry name" value="Sperma_CUB_dom_sf"/>
</dbReference>
<organism evidence="5 6">
    <name type="scientific">Paragonimus westermani</name>
    <dbReference type="NCBI Taxonomy" id="34504"/>
    <lineage>
        <taxon>Eukaryota</taxon>
        <taxon>Metazoa</taxon>
        <taxon>Spiralia</taxon>
        <taxon>Lophotrochozoa</taxon>
        <taxon>Platyhelminthes</taxon>
        <taxon>Trematoda</taxon>
        <taxon>Digenea</taxon>
        <taxon>Plagiorchiida</taxon>
        <taxon>Troglotremata</taxon>
        <taxon>Troglotrematidae</taxon>
        <taxon>Paragonimus</taxon>
    </lineage>
</organism>
<accession>A0A8T0D6G6</accession>
<gene>
    <name evidence="5" type="ORF">P879_11189</name>
</gene>
<dbReference type="EMBL" id="JTDF01015123">
    <property type="protein sequence ID" value="KAF8563016.1"/>
    <property type="molecule type" value="Genomic_DNA"/>
</dbReference>
<dbReference type="PANTHER" id="PTHR24255">
    <property type="entry name" value="COMPLEMENT COMPONENT 1, S SUBCOMPONENT-RELATED"/>
    <property type="match status" value="1"/>
</dbReference>
<feature type="signal peptide" evidence="3">
    <location>
        <begin position="1"/>
        <end position="26"/>
    </location>
</feature>
<evidence type="ECO:0000313" key="5">
    <source>
        <dbReference type="EMBL" id="KAF8563016.1"/>
    </source>
</evidence>
<keyword evidence="1" id="KW-1015">Disulfide bond</keyword>
<dbReference type="CDD" id="cd00041">
    <property type="entry name" value="CUB"/>
    <property type="match status" value="1"/>
</dbReference>
<comment type="caution">
    <text evidence="2">Lacks conserved residue(s) required for the propagation of feature annotation.</text>
</comment>
<dbReference type="AlphaFoldDB" id="A0A8T0D6G6"/>